<dbReference type="EMBL" id="CBWK010000712">
    <property type="protein sequence ID" value="CDL11746.1"/>
    <property type="molecule type" value="Genomic_DNA"/>
</dbReference>
<protein>
    <submittedName>
        <fullName evidence="1">H(+)/Cl(-) exchange transporter ClcA</fullName>
    </submittedName>
</protein>
<dbReference type="Gene3D" id="1.10.3080.10">
    <property type="entry name" value="Clc chloride channel"/>
    <property type="match status" value="1"/>
</dbReference>
<sequence>MVLGREGPMVQLGGNIGRMVLDVFPHAQSGSAAYAVGDRCGVGAFGGL</sequence>
<comment type="caution">
    <text evidence="1">The sequence shown here is derived from an EMBL/GenBank/DDBJ whole genome shotgun (WGS) entry which is preliminary data.</text>
</comment>
<dbReference type="InterPro" id="IPR014743">
    <property type="entry name" value="Cl-channel_core"/>
</dbReference>
<name>W1DQR3_KLEPN</name>
<accession>W1DQR3</accession>
<keyword evidence="2" id="KW-1185">Reference proteome</keyword>
<dbReference type="Proteomes" id="UP000019183">
    <property type="component" value="Unassembled WGS sequence"/>
</dbReference>
<dbReference type="AlphaFoldDB" id="W1DQR3"/>
<evidence type="ECO:0000313" key="1">
    <source>
        <dbReference type="EMBL" id="CDL11746.1"/>
    </source>
</evidence>
<reference evidence="1" key="1">
    <citation type="submission" date="2013-10" db="EMBL/GenBank/DDBJ databases">
        <title>Antibiotic resistance diversity of beta-lactamase producers in the General Hospital Vienna.</title>
        <authorList>
            <person name="Barisic I."/>
            <person name="Mitteregger D."/>
            <person name="Hirschl A.M."/>
            <person name="Noehammer C."/>
            <person name="Wiesinger-Mayr H."/>
        </authorList>
    </citation>
    <scope>NUCLEOTIDE SEQUENCE [LARGE SCALE GENOMIC DNA]</scope>
    <source>
        <strain evidence="1">IS43</strain>
    </source>
</reference>
<proteinExistence type="predicted"/>
<organism evidence="1 2">
    <name type="scientific">Klebsiella pneumoniae IS43</name>
    <dbReference type="NCBI Taxonomy" id="1432552"/>
    <lineage>
        <taxon>Bacteria</taxon>
        <taxon>Pseudomonadati</taxon>
        <taxon>Pseudomonadota</taxon>
        <taxon>Gammaproteobacteria</taxon>
        <taxon>Enterobacterales</taxon>
        <taxon>Enterobacteriaceae</taxon>
        <taxon>Klebsiella/Raoultella group</taxon>
        <taxon>Klebsiella</taxon>
        <taxon>Klebsiella pneumoniae complex</taxon>
    </lineage>
</organism>
<evidence type="ECO:0000313" key="2">
    <source>
        <dbReference type="Proteomes" id="UP000019183"/>
    </source>
</evidence>
<dbReference type="SUPFAM" id="SSF81340">
    <property type="entry name" value="Clc chloride channel"/>
    <property type="match status" value="1"/>
</dbReference>